<dbReference type="STRING" id="995060.SAMN04487904_102521"/>
<keyword evidence="2" id="KW-0812">Transmembrane</keyword>
<proteinExistence type="predicted"/>
<dbReference type="SUPFAM" id="SSF53448">
    <property type="entry name" value="Nucleotide-diphospho-sugar transferases"/>
    <property type="match status" value="1"/>
</dbReference>
<feature type="transmembrane region" description="Helical" evidence="2">
    <location>
        <begin position="714"/>
        <end position="739"/>
    </location>
</feature>
<dbReference type="Pfam" id="PF13641">
    <property type="entry name" value="Glyco_tranf_2_3"/>
    <property type="match status" value="1"/>
</dbReference>
<feature type="transmembrane region" description="Helical" evidence="2">
    <location>
        <begin position="805"/>
        <end position="823"/>
    </location>
</feature>
<protein>
    <submittedName>
        <fullName evidence="3">Glycosyltransferase, GT2 family</fullName>
    </submittedName>
</protein>
<dbReference type="InterPro" id="IPR050834">
    <property type="entry name" value="Glycosyltransf_2"/>
</dbReference>
<feature type="region of interest" description="Disordered" evidence="1">
    <location>
        <begin position="476"/>
        <end position="511"/>
    </location>
</feature>
<reference evidence="4" key="1">
    <citation type="submission" date="2016-10" db="EMBL/GenBank/DDBJ databases">
        <authorList>
            <person name="Varghese N."/>
            <person name="Submissions S."/>
        </authorList>
    </citation>
    <scope>NUCLEOTIDE SEQUENCE [LARGE SCALE GENOMIC DNA]</scope>
    <source>
        <strain evidence="4">DSM 45501</strain>
    </source>
</reference>
<feature type="region of interest" description="Disordered" evidence="1">
    <location>
        <begin position="418"/>
        <end position="463"/>
    </location>
</feature>
<dbReference type="Gene3D" id="3.90.550.10">
    <property type="entry name" value="Spore Coat Polysaccharide Biosynthesis Protein SpsA, Chain A"/>
    <property type="match status" value="1"/>
</dbReference>
<dbReference type="RefSeq" id="WP_092974898.1">
    <property type="nucleotide sequence ID" value="NZ_FPAT01000002.1"/>
</dbReference>
<sequence length="1174" mass="121152">MAALRSAGETGGEHHPSTAPVLAVLVCHRGAEWLPEALTALRRLTVLPRHFLAVEVGSDEETVESLAAEAALSATDGVAVESATSDGADPTGAGPDGPATDVAGLLDGVLTVGSDTGFGAAVAHAVEYAEQRWGDPGSWLWLLRDDAAPEPDCLDTLLRVADNDSSAAVLGPLGLDRDDPRLIVDAGLSMDTSGRVRTGSRSPGLDPALGDAPGGAGSALQVSEVLAVSGACALVRREVFDELGGFDERLPPGCAEVDLGWRTNAAGHLVLCVPEARMRRVAAARTGERGEPRHEGADSVTAATVRRRGEVLTYLANVGNRAYRFGVPRLVLLALPRSFVRLVTGRAPEAFAELVVGLRLLTGRLRLRDARVGHGRAATAGSGVDGLLTGRGDRMRDLVLSGYARLVRNRVRHDARIGLDRSSASPARVPDVPNPAKHGPDALPSGALGHAGARRRSAMGLRRPTDPVVIAVPEHHSAAARESAAEADEAGDGTEARARPTPAPRDGAADTSSAELLFVPVDRRRVLRELLLNPPLVLSVGLVLLALLAHGPFAETSRLGTELHGGRLLPAAGLEQTWSSYLAAWHPIHGGTGAPAPPTLLVLGLLGGLLAPFGGPPAAVALLLLAQLPAAGLSAYLAGRSIPVPRSWLAVAAAAYALLPVAMAGAVQGRLDAVLAHVLLPPVLAGLAGLLGLVPRYRGGRPNWLGTACRTALAAAVLAAFAPGVYVLLVLLAVVGFLCPPFAPAGAVRRLAGLASFVLLPVACLLPWPVVALRHPELLWHGPGVPVTEHSAGLSLLALHPGDTAWGWVAVSLPVGAALLLLFRAPGRAALPGLVVACFGWGASLLVARIALPPLLGGTESVGWAGGALLLTACGLLWVVLACLAGPRRWSAGVPSWRPMGAVAVVVLLSLALGTLSTARSGPLRPVPETSTAAGDTGYWLTLRPDSGVPRLTPRPRPRFGSASLAPAPGAVAALSRIQADLLSGEAERVRSGVAAAASRGAGRIAIPGDTDSGEFVELSGRTVVANGDSVSGRRVFRVLLPHTPVTLLGPALARNAREDVSPRPRTRPIGISTRLPHVTIRVSKGGPGRVLLLAAQRESGWRAYIDGSSVGLATGWGEQVAVPLPETGGQVRIGFTAVPRTSLLAFQAAAILFTLIGAFPGRGRRQRDDSPEH</sequence>
<gene>
    <name evidence="3" type="ORF">SAMN04487904_102521</name>
</gene>
<dbReference type="PANTHER" id="PTHR43685">
    <property type="entry name" value="GLYCOSYLTRANSFERASE"/>
    <property type="match status" value="1"/>
</dbReference>
<feature type="transmembrane region" description="Helical" evidence="2">
    <location>
        <begin position="897"/>
        <end position="916"/>
    </location>
</feature>
<organism evidence="3 4">
    <name type="scientific">Actinopolyspora righensis</name>
    <dbReference type="NCBI Taxonomy" id="995060"/>
    <lineage>
        <taxon>Bacteria</taxon>
        <taxon>Bacillati</taxon>
        <taxon>Actinomycetota</taxon>
        <taxon>Actinomycetes</taxon>
        <taxon>Actinopolysporales</taxon>
        <taxon>Actinopolysporaceae</taxon>
        <taxon>Actinopolyspora</taxon>
        <taxon>Actinopolyspora alba group</taxon>
    </lineage>
</organism>
<feature type="transmembrane region" description="Helical" evidence="2">
    <location>
        <begin position="751"/>
        <end position="770"/>
    </location>
</feature>
<feature type="transmembrane region" description="Helical" evidence="2">
    <location>
        <begin position="830"/>
        <end position="852"/>
    </location>
</feature>
<keyword evidence="3" id="KW-0808">Transferase</keyword>
<name>A0A1I6YGT8_9ACTN</name>
<keyword evidence="2" id="KW-1133">Transmembrane helix</keyword>
<dbReference type="EMBL" id="FPAT01000002">
    <property type="protein sequence ID" value="SFT49590.1"/>
    <property type="molecule type" value="Genomic_DNA"/>
</dbReference>
<dbReference type="PANTHER" id="PTHR43685:SF3">
    <property type="entry name" value="SLR2126 PROTEIN"/>
    <property type="match status" value="1"/>
</dbReference>
<accession>A0A1I6YGT8</accession>
<feature type="transmembrane region" description="Helical" evidence="2">
    <location>
        <begin position="600"/>
        <end position="628"/>
    </location>
</feature>
<dbReference type="AlphaFoldDB" id="A0A1I6YGT8"/>
<dbReference type="GO" id="GO:0016740">
    <property type="term" value="F:transferase activity"/>
    <property type="evidence" value="ECO:0007669"/>
    <property type="project" value="UniProtKB-KW"/>
</dbReference>
<evidence type="ECO:0000313" key="3">
    <source>
        <dbReference type="EMBL" id="SFT49590.1"/>
    </source>
</evidence>
<evidence type="ECO:0000256" key="2">
    <source>
        <dbReference type="SAM" id="Phobius"/>
    </source>
</evidence>
<feature type="transmembrane region" description="Helical" evidence="2">
    <location>
        <begin position="648"/>
        <end position="667"/>
    </location>
</feature>
<feature type="region of interest" description="Disordered" evidence="1">
    <location>
        <begin position="77"/>
        <end position="99"/>
    </location>
</feature>
<feature type="transmembrane region" description="Helical" evidence="2">
    <location>
        <begin position="674"/>
        <end position="694"/>
    </location>
</feature>
<feature type="transmembrane region" description="Helical" evidence="2">
    <location>
        <begin position="530"/>
        <end position="549"/>
    </location>
</feature>
<keyword evidence="4" id="KW-1185">Reference proteome</keyword>
<evidence type="ECO:0000256" key="1">
    <source>
        <dbReference type="SAM" id="MobiDB-lite"/>
    </source>
</evidence>
<feature type="transmembrane region" description="Helical" evidence="2">
    <location>
        <begin position="864"/>
        <end position="885"/>
    </location>
</feature>
<dbReference type="Proteomes" id="UP000199165">
    <property type="component" value="Unassembled WGS sequence"/>
</dbReference>
<keyword evidence="2" id="KW-0472">Membrane</keyword>
<evidence type="ECO:0000313" key="4">
    <source>
        <dbReference type="Proteomes" id="UP000199165"/>
    </source>
</evidence>
<feature type="compositionally biased region" description="Low complexity" evidence="1">
    <location>
        <begin position="86"/>
        <end position="99"/>
    </location>
</feature>
<dbReference type="InterPro" id="IPR029044">
    <property type="entry name" value="Nucleotide-diphossugar_trans"/>
</dbReference>
<feature type="transmembrane region" description="Helical" evidence="2">
    <location>
        <begin position="1144"/>
        <end position="1162"/>
    </location>
</feature>